<dbReference type="AlphaFoldDB" id="E6UL81"/>
<evidence type="ECO:0008006" key="4">
    <source>
        <dbReference type="Google" id="ProtNLM"/>
    </source>
</evidence>
<feature type="transmembrane region" description="Helical" evidence="1">
    <location>
        <begin position="204"/>
        <end position="226"/>
    </location>
</feature>
<feature type="transmembrane region" description="Helical" evidence="1">
    <location>
        <begin position="21"/>
        <end position="40"/>
    </location>
</feature>
<name>E6UL81_RUMA7</name>
<keyword evidence="1" id="KW-0472">Membrane</keyword>
<reference evidence="3" key="1">
    <citation type="journal article" date="2011" name="J. Bacteriol.">
        <title>Complete genome of the cellulolytic ruminal bacterium Ruminococcus albus 7.</title>
        <authorList>
            <person name="Suen G."/>
            <person name="Stevenson D.M."/>
            <person name="Bruce D.C."/>
            <person name="Chertkov O."/>
            <person name="Copeland A."/>
            <person name="Cheng J.F."/>
            <person name="Detter C."/>
            <person name="Detter J.C."/>
            <person name="Goodwin L.A."/>
            <person name="Han C.S."/>
            <person name="Hauser L.J."/>
            <person name="Ivanova N.N."/>
            <person name="Kyrpides N.C."/>
            <person name="Land M.L."/>
            <person name="Lapidus A."/>
            <person name="Lucas S."/>
            <person name="Ovchinnikova G."/>
            <person name="Pitluck S."/>
            <person name="Tapia R."/>
            <person name="Woyke T."/>
            <person name="Boyum J."/>
            <person name="Mead D."/>
            <person name="Weimer P.J."/>
        </authorList>
    </citation>
    <scope>NUCLEOTIDE SEQUENCE [LARGE SCALE GENOMIC DNA]</scope>
    <source>
        <strain evidence="3">ATCC 27210 / DSM 20455 / JCM 14654 / NCDO 2250 / 7</strain>
        <plasmid evidence="3">pRUMAL03</plasmid>
    </source>
</reference>
<keyword evidence="2" id="KW-0614">Plasmid</keyword>
<dbReference type="HOGENOM" id="CLU_1169978_0_0_9"/>
<proteinExistence type="predicted"/>
<dbReference type="KEGG" id="ral:Rumal_4005"/>
<feature type="transmembrane region" description="Helical" evidence="1">
    <location>
        <begin position="60"/>
        <end position="81"/>
    </location>
</feature>
<gene>
    <name evidence="2" type="ordered locus">Rumal_4005</name>
</gene>
<feature type="transmembrane region" description="Helical" evidence="1">
    <location>
        <begin position="178"/>
        <end position="198"/>
    </location>
</feature>
<keyword evidence="1" id="KW-0812">Transmembrane</keyword>
<dbReference type="OrthoDB" id="2082740at2"/>
<geneLocation type="plasmid" evidence="2 3">
    <name>pRUMAL03</name>
</geneLocation>
<evidence type="ECO:0000313" key="3">
    <source>
        <dbReference type="Proteomes" id="UP000006919"/>
    </source>
</evidence>
<evidence type="ECO:0000313" key="2">
    <source>
        <dbReference type="EMBL" id="ADU24427.1"/>
    </source>
</evidence>
<feature type="transmembrane region" description="Helical" evidence="1">
    <location>
        <begin position="102"/>
        <end position="131"/>
    </location>
</feature>
<organism evidence="2 3">
    <name type="scientific">Ruminococcus albus (strain ATCC 27210 / DSM 20455 / JCM 14654 / NCDO 2250 / 7)</name>
    <dbReference type="NCBI Taxonomy" id="697329"/>
    <lineage>
        <taxon>Bacteria</taxon>
        <taxon>Bacillati</taxon>
        <taxon>Bacillota</taxon>
        <taxon>Clostridia</taxon>
        <taxon>Eubacteriales</taxon>
        <taxon>Oscillospiraceae</taxon>
        <taxon>Ruminococcus</taxon>
    </lineage>
</organism>
<evidence type="ECO:0000256" key="1">
    <source>
        <dbReference type="SAM" id="Phobius"/>
    </source>
</evidence>
<accession>E6UL81</accession>
<sequence>MNMQAIKAIAYKEKISVKKSIKSLLIINVVFICILLATSIKKSSGFLDEGVTDVSNLLVGSTGYVSIFLSFVTFISTLKFWQEKSMDAIDSLFSLPVSIRKILVGKVAFSMLIGVIGFAVAFITSIIVYAVKFKVFAFSPVAALLMLAISLLLNFSYGIINGFCMWQLSVGKAKIIQGLTYVIFLGGIIGLNGCITADGINMNVVYALIAAVILLAAGAVYSLILANKEKIILNHIE</sequence>
<dbReference type="Proteomes" id="UP000006919">
    <property type="component" value="Plasmid pRUMAL03"/>
</dbReference>
<keyword evidence="1" id="KW-1133">Transmembrane helix</keyword>
<protein>
    <recommendedName>
        <fullName evidence="4">ABC-2 family transporter protein</fullName>
    </recommendedName>
</protein>
<dbReference type="EMBL" id="CP002406">
    <property type="protein sequence ID" value="ADU24427.1"/>
    <property type="molecule type" value="Genomic_DNA"/>
</dbReference>
<feature type="transmembrane region" description="Helical" evidence="1">
    <location>
        <begin position="137"/>
        <end position="157"/>
    </location>
</feature>
<dbReference type="RefSeq" id="WP_013483963.1">
    <property type="nucleotide sequence ID" value="NC_014826.1"/>
</dbReference>